<evidence type="ECO:0000313" key="5">
    <source>
        <dbReference type="EMBL" id="PNS43095.1"/>
    </source>
</evidence>
<keyword evidence="2" id="KW-0732">Signal</keyword>
<dbReference type="RefSeq" id="WP_103084885.1">
    <property type="nucleotide sequence ID" value="NZ_MNLH01000004.1"/>
</dbReference>
<keyword evidence="1" id="KW-1133">Transmembrane helix</keyword>
<evidence type="ECO:0000313" key="6">
    <source>
        <dbReference type="Proteomes" id="UP000236146"/>
    </source>
</evidence>
<comment type="caution">
    <text evidence="5">The sequence shown here is derived from an EMBL/GenBank/DDBJ whole genome shotgun (WGS) entry which is preliminary data.</text>
</comment>
<dbReference type="Pfam" id="PF17802">
    <property type="entry name" value="SpaA"/>
    <property type="match status" value="1"/>
</dbReference>
<dbReference type="Proteomes" id="UP000236146">
    <property type="component" value="Unassembled WGS sequence"/>
</dbReference>
<dbReference type="Gene3D" id="2.60.40.10">
    <property type="entry name" value="Immunoglobulins"/>
    <property type="match status" value="2"/>
</dbReference>
<dbReference type="InterPro" id="IPR048052">
    <property type="entry name" value="FM1-like"/>
</dbReference>
<dbReference type="Pfam" id="PF16555">
    <property type="entry name" value="GramPos_pilinD1"/>
    <property type="match status" value="1"/>
</dbReference>
<dbReference type="InterPro" id="IPR013783">
    <property type="entry name" value="Ig-like_fold"/>
</dbReference>
<sequence>MGTKPNSLKRAVALIAAACTLGTCCIAGSIAWANGENNADSANTANIDSNKKTSIIIHKYQGPATSTKSDGSVKPFANKGDLLFGKKPVKGVVFKVCRVELATGIAEDDKKIDLSKAEGWEKIKDIQNLDPSTKKAASFLEGNSPKFKLVDNCTDTKTTGEDGSAKFENLDESLYYVEETDTKGAQIKDEKNNWKSVTVTGKVDPFFITTPLPHKTPTSWEWLYNVDVYPKNDTSDDVPTKTPKTPTKLYVDKDGSTVIPWDISIPLTPPSDNKAYKKIGFIDALPKGLTYKDVSDVTLVKKAKTSATAEATDVPLAVTTDYTVTSTEKTESAPAKVTFNLSASRLEEISKDFGTNTYVLKVTLNTKVTKGTKNFSNFITGWIDDSKIGDGDENNPCVPTADNPCDSNPHGTSHFATLKITKVNDADTKEKGKKPLKGAEFTVYPVTEGTKLTDVSGENVTKETIEGKLDKGKDDANAIKLAATDNAGVTTADLFIGTNDVASKIYCVVETKAPAGFKKDEKPHCYEVKVETEAQATTGNTDNAHEIVNSQATELDKILGNLPMTGARGLVILTVCGIVGIAGTFFYIVMKRRKEQEAE</sequence>
<dbReference type="Gene3D" id="2.60.40.740">
    <property type="match status" value="1"/>
</dbReference>
<dbReference type="EMBL" id="MNLH01000004">
    <property type="protein sequence ID" value="PNS43095.1"/>
    <property type="molecule type" value="Genomic_DNA"/>
</dbReference>
<dbReference type="AlphaFoldDB" id="A0A2K1SUB4"/>
<feature type="domain" description="SpaA-like prealbumin fold" evidence="4">
    <location>
        <begin position="428"/>
        <end position="537"/>
    </location>
</feature>
<proteinExistence type="predicted"/>
<keyword evidence="1" id="KW-0812">Transmembrane</keyword>
<keyword evidence="1" id="KW-0472">Membrane</keyword>
<evidence type="ECO:0000256" key="2">
    <source>
        <dbReference type="SAM" id="SignalP"/>
    </source>
</evidence>
<accession>A0A2K1SUB4</accession>
<dbReference type="InterPro" id="IPR041033">
    <property type="entry name" value="SpaA_PFL_dom_1"/>
</dbReference>
<reference evidence="5 6" key="1">
    <citation type="submission" date="2016-10" db="EMBL/GenBank/DDBJ databases">
        <authorList>
            <person name="Varghese N."/>
        </authorList>
    </citation>
    <scope>NUCLEOTIDE SEQUENCE [LARGE SCALE GENOMIC DNA]</scope>
    <source>
        <strain evidence="5 6">KA00225</strain>
    </source>
</reference>
<organism evidence="5 6">
    <name type="scientific">Gardnerella vaginalis</name>
    <dbReference type="NCBI Taxonomy" id="2702"/>
    <lineage>
        <taxon>Bacteria</taxon>
        <taxon>Bacillati</taxon>
        <taxon>Actinomycetota</taxon>
        <taxon>Actinomycetes</taxon>
        <taxon>Bifidobacteriales</taxon>
        <taxon>Bifidobacteriaceae</taxon>
        <taxon>Gardnerella</taxon>
    </lineage>
</organism>
<dbReference type="InterPro" id="IPR032364">
    <property type="entry name" value="GramPos_pilinD1_N"/>
</dbReference>
<feature type="domain" description="Gram-positive pilin subunit D1 N-terminal" evidence="3">
    <location>
        <begin position="51"/>
        <end position="232"/>
    </location>
</feature>
<feature type="transmembrane region" description="Helical" evidence="1">
    <location>
        <begin position="570"/>
        <end position="590"/>
    </location>
</feature>
<dbReference type="GO" id="GO:0005975">
    <property type="term" value="P:carbohydrate metabolic process"/>
    <property type="evidence" value="ECO:0007669"/>
    <property type="project" value="UniProtKB-ARBA"/>
</dbReference>
<evidence type="ECO:0000259" key="3">
    <source>
        <dbReference type="Pfam" id="PF16555"/>
    </source>
</evidence>
<feature type="signal peptide" evidence="2">
    <location>
        <begin position="1"/>
        <end position="33"/>
    </location>
</feature>
<name>A0A2K1SUB4_GARVA</name>
<dbReference type="NCBIfam" id="NF033902">
    <property type="entry name" value="iso_D2_wall_anc"/>
    <property type="match status" value="1"/>
</dbReference>
<gene>
    <name evidence="5" type="ORF">BFS05_04995</name>
</gene>
<protein>
    <submittedName>
        <fullName evidence="5">Peptidase</fullName>
    </submittedName>
</protein>
<evidence type="ECO:0000256" key="1">
    <source>
        <dbReference type="SAM" id="Phobius"/>
    </source>
</evidence>
<evidence type="ECO:0000259" key="4">
    <source>
        <dbReference type="Pfam" id="PF17802"/>
    </source>
</evidence>
<feature type="chain" id="PRO_5014449127" evidence="2">
    <location>
        <begin position="34"/>
        <end position="599"/>
    </location>
</feature>
<dbReference type="OrthoDB" id="3199332at2"/>